<keyword evidence="2" id="KW-1185">Reference proteome</keyword>
<dbReference type="Proteomes" id="UP000774326">
    <property type="component" value="Unassembled WGS sequence"/>
</dbReference>
<name>A0A9P8TM03_WICPI</name>
<dbReference type="EMBL" id="JAEUBG010003034">
    <property type="protein sequence ID" value="KAH3683615.1"/>
    <property type="molecule type" value="Genomic_DNA"/>
</dbReference>
<evidence type="ECO:0000313" key="1">
    <source>
        <dbReference type="EMBL" id="KAH3683615.1"/>
    </source>
</evidence>
<protein>
    <submittedName>
        <fullName evidence="1">Uncharacterized protein</fullName>
    </submittedName>
</protein>
<organism evidence="1 2">
    <name type="scientific">Wickerhamomyces pijperi</name>
    <name type="common">Yeast</name>
    <name type="synonym">Pichia pijperi</name>
    <dbReference type="NCBI Taxonomy" id="599730"/>
    <lineage>
        <taxon>Eukaryota</taxon>
        <taxon>Fungi</taxon>
        <taxon>Dikarya</taxon>
        <taxon>Ascomycota</taxon>
        <taxon>Saccharomycotina</taxon>
        <taxon>Saccharomycetes</taxon>
        <taxon>Phaffomycetales</taxon>
        <taxon>Wickerhamomycetaceae</taxon>
        <taxon>Wickerhamomyces</taxon>
    </lineage>
</organism>
<reference evidence="1" key="2">
    <citation type="submission" date="2021-01" db="EMBL/GenBank/DDBJ databases">
        <authorList>
            <person name="Schikora-Tamarit M.A."/>
        </authorList>
    </citation>
    <scope>NUCLEOTIDE SEQUENCE</scope>
    <source>
        <strain evidence="1">CBS2887</strain>
    </source>
</reference>
<reference evidence="1" key="1">
    <citation type="journal article" date="2021" name="Open Biol.">
        <title>Shared evolutionary footprints suggest mitochondrial oxidative damage underlies multiple complex I losses in fungi.</title>
        <authorList>
            <person name="Schikora-Tamarit M.A."/>
            <person name="Marcet-Houben M."/>
            <person name="Nosek J."/>
            <person name="Gabaldon T."/>
        </authorList>
    </citation>
    <scope>NUCLEOTIDE SEQUENCE</scope>
    <source>
        <strain evidence="1">CBS2887</strain>
    </source>
</reference>
<dbReference type="AlphaFoldDB" id="A0A9P8TM03"/>
<sequence length="68" mass="7629">MDGLVWFFTLTEYKGTVVAGTKVSNGVNTIVNITMRVNVTRKKHLSVWFMSLNLLLFSLNVSSSVEFS</sequence>
<accession>A0A9P8TM03</accession>
<gene>
    <name evidence="1" type="ORF">WICPIJ_005397</name>
</gene>
<comment type="caution">
    <text evidence="1">The sequence shown here is derived from an EMBL/GenBank/DDBJ whole genome shotgun (WGS) entry which is preliminary data.</text>
</comment>
<proteinExistence type="predicted"/>
<evidence type="ECO:0000313" key="2">
    <source>
        <dbReference type="Proteomes" id="UP000774326"/>
    </source>
</evidence>